<dbReference type="EMBL" id="KV784363">
    <property type="protein sequence ID" value="OEU13054.1"/>
    <property type="molecule type" value="Genomic_DNA"/>
</dbReference>
<reference evidence="2 3" key="1">
    <citation type="submission" date="2016-09" db="EMBL/GenBank/DDBJ databases">
        <title>Extensive genetic diversity and differential bi-allelic expression allows diatom success in the polar Southern Ocean.</title>
        <authorList>
            <consortium name="DOE Joint Genome Institute"/>
            <person name="Mock T."/>
            <person name="Otillar R.P."/>
            <person name="Strauss J."/>
            <person name="Dupont C."/>
            <person name="Frickenhaus S."/>
            <person name="Maumus F."/>
            <person name="Mcmullan M."/>
            <person name="Sanges R."/>
            <person name="Schmutz J."/>
            <person name="Toseland A."/>
            <person name="Valas R."/>
            <person name="Veluchamy A."/>
            <person name="Ward B.J."/>
            <person name="Allen A."/>
            <person name="Barry K."/>
            <person name="Falciatore A."/>
            <person name="Ferrante M."/>
            <person name="Fortunato A.E."/>
            <person name="Gloeckner G."/>
            <person name="Gruber A."/>
            <person name="Hipkin R."/>
            <person name="Janech M."/>
            <person name="Kroth P."/>
            <person name="Leese F."/>
            <person name="Lindquist E."/>
            <person name="Lyon B.R."/>
            <person name="Martin J."/>
            <person name="Mayer C."/>
            <person name="Parker M."/>
            <person name="Quesneville H."/>
            <person name="Raymond J."/>
            <person name="Uhlig C."/>
            <person name="Valentin K.U."/>
            <person name="Worden A.Z."/>
            <person name="Armbrust E.V."/>
            <person name="Bowler C."/>
            <person name="Green B."/>
            <person name="Moulton V."/>
            <person name="Van Oosterhout C."/>
            <person name="Grigoriev I."/>
        </authorList>
    </citation>
    <scope>NUCLEOTIDE SEQUENCE [LARGE SCALE GENOMIC DNA]</scope>
    <source>
        <strain evidence="2 3">CCMP1102</strain>
    </source>
</reference>
<gene>
    <name evidence="2" type="ORF">FRACYDRAFT_243571</name>
</gene>
<evidence type="ECO:0000256" key="1">
    <source>
        <dbReference type="SAM" id="MobiDB-lite"/>
    </source>
</evidence>
<organism evidence="2 3">
    <name type="scientific">Fragilariopsis cylindrus CCMP1102</name>
    <dbReference type="NCBI Taxonomy" id="635003"/>
    <lineage>
        <taxon>Eukaryota</taxon>
        <taxon>Sar</taxon>
        <taxon>Stramenopiles</taxon>
        <taxon>Ochrophyta</taxon>
        <taxon>Bacillariophyta</taxon>
        <taxon>Bacillariophyceae</taxon>
        <taxon>Bacillariophycidae</taxon>
        <taxon>Bacillariales</taxon>
        <taxon>Bacillariaceae</taxon>
        <taxon>Fragilariopsis</taxon>
    </lineage>
</organism>
<keyword evidence="3" id="KW-1185">Reference proteome</keyword>
<feature type="compositionally biased region" description="Low complexity" evidence="1">
    <location>
        <begin position="33"/>
        <end position="43"/>
    </location>
</feature>
<dbReference type="AlphaFoldDB" id="A0A1E7F4J9"/>
<dbReference type="Proteomes" id="UP000095751">
    <property type="component" value="Unassembled WGS sequence"/>
</dbReference>
<dbReference type="InterPro" id="IPR029404">
    <property type="entry name" value="CDIN1"/>
</dbReference>
<dbReference type="InParanoid" id="A0A1E7F4J9"/>
<accession>A0A1E7F4J9</accession>
<dbReference type="KEGG" id="fcy:FRACYDRAFT_243571"/>
<dbReference type="Pfam" id="PF14811">
    <property type="entry name" value="TPD"/>
    <property type="match status" value="1"/>
</dbReference>
<name>A0A1E7F4J9_9STRA</name>
<protein>
    <submittedName>
        <fullName evidence="2">Uncharacterized protein</fullName>
    </submittedName>
</protein>
<feature type="compositionally biased region" description="Basic residues" evidence="1">
    <location>
        <begin position="88"/>
        <end position="97"/>
    </location>
</feature>
<evidence type="ECO:0000313" key="2">
    <source>
        <dbReference type="EMBL" id="OEU13054.1"/>
    </source>
</evidence>
<proteinExistence type="predicted"/>
<sequence length="408" mass="47684">MNTSMPRRSRKRPDPDGQPEISEDRRPSRQQRRGQSSHQNQQKGRQKQRKQQHRQDDVPNPPNQVEVKREHQHQQHQQQSSHQNQLKGRQKKRKQQHRRDDVPNPPNQVELQREHQHQQHRKQSSHQNQQKGRQKKRKQQHRQDDVPNPPNQVAVENEKNVLCWNSSSEYVPLCEEEAMVRMMMERNGPRERGMIFEKPPFLLKKFKSALQQHAQTMCLPQALSLRRHHIKLLNPYKRMSQLRLGEEDCVRESAQIFEVAVEKFLKERSIEYLTEEDQKEQAKANQERLTATPDFVLPSPTLLRKIQNGVLEERKIHWIEAKMYFGASSIPHGSKGAVGSLMKTAQRYVNQFGNGAFVFMMGCGDKLAGELNEIGISVLDCSGNTVSLEEVHEHQRTWCANQKGEILP</sequence>
<feature type="compositionally biased region" description="Low complexity" evidence="1">
    <location>
        <begin position="75"/>
        <end position="87"/>
    </location>
</feature>
<dbReference type="OrthoDB" id="46673at2759"/>
<evidence type="ECO:0000313" key="3">
    <source>
        <dbReference type="Proteomes" id="UP000095751"/>
    </source>
</evidence>
<feature type="region of interest" description="Disordered" evidence="1">
    <location>
        <begin position="1"/>
        <end position="154"/>
    </location>
</feature>